<sequence>MEEILGTRQLARDTLVETAVRYAEDRHWEVVPGTSVQDTGLGRQCSCGHPACSAPGAHPLHRDWAAQAASGPAMIRRWWAEHPDAAILLPTGRVFEVIDVPEQAGCLALARLERLGLALGPVIATPTRRMQFFVLPGARDKMPDMLRRAGWGSSAIDLVCRGDGDYVVAPPSRMGASGTATWAREPTEANRWLPEARELISPIAYACGRAMAEA</sequence>
<keyword evidence="3" id="KW-1185">Reference proteome</keyword>
<protein>
    <submittedName>
        <fullName evidence="2">Bifunctional DNA primase/polymerase</fullName>
    </submittedName>
</protein>
<evidence type="ECO:0000313" key="3">
    <source>
        <dbReference type="Proteomes" id="UP001165378"/>
    </source>
</evidence>
<dbReference type="InterPro" id="IPR015330">
    <property type="entry name" value="DNA_primase/pol_bifunc_N"/>
</dbReference>
<evidence type="ECO:0000259" key="1">
    <source>
        <dbReference type="SMART" id="SM00943"/>
    </source>
</evidence>
<evidence type="ECO:0000313" key="2">
    <source>
        <dbReference type="EMBL" id="MCF2529470.1"/>
    </source>
</evidence>
<feature type="domain" description="DNA primase/polymerase bifunctional N-terminal" evidence="1">
    <location>
        <begin position="19"/>
        <end position="200"/>
    </location>
</feature>
<dbReference type="Proteomes" id="UP001165378">
    <property type="component" value="Unassembled WGS sequence"/>
</dbReference>
<gene>
    <name evidence="2" type="ORF">LZ495_19925</name>
</gene>
<comment type="caution">
    <text evidence="2">The sequence shown here is derived from an EMBL/GenBank/DDBJ whole genome shotgun (WGS) entry which is preliminary data.</text>
</comment>
<organism evidence="2 3">
    <name type="scientific">Yinghuangia soli</name>
    <dbReference type="NCBI Taxonomy" id="2908204"/>
    <lineage>
        <taxon>Bacteria</taxon>
        <taxon>Bacillati</taxon>
        <taxon>Actinomycetota</taxon>
        <taxon>Actinomycetes</taxon>
        <taxon>Kitasatosporales</taxon>
        <taxon>Streptomycetaceae</taxon>
        <taxon>Yinghuangia</taxon>
    </lineage>
</organism>
<reference evidence="2" key="1">
    <citation type="submission" date="2022-01" db="EMBL/GenBank/DDBJ databases">
        <title>Genome-Based Taxonomic Classification of the Phylum Actinobacteria.</title>
        <authorList>
            <person name="Gao Y."/>
        </authorList>
    </citation>
    <scope>NUCLEOTIDE SEQUENCE</scope>
    <source>
        <strain evidence="2">KLBMP 8922</strain>
    </source>
</reference>
<dbReference type="AlphaFoldDB" id="A0AA41U1E5"/>
<name>A0AA41U1E5_9ACTN</name>
<accession>A0AA41U1E5</accession>
<dbReference type="RefSeq" id="WP_235053777.1">
    <property type="nucleotide sequence ID" value="NZ_JAKFHA010000011.1"/>
</dbReference>
<dbReference type="EMBL" id="JAKFHA010000011">
    <property type="protein sequence ID" value="MCF2529470.1"/>
    <property type="molecule type" value="Genomic_DNA"/>
</dbReference>
<proteinExistence type="predicted"/>
<dbReference type="Pfam" id="PF09250">
    <property type="entry name" value="Prim-Pol"/>
    <property type="match status" value="1"/>
</dbReference>
<dbReference type="SMART" id="SM00943">
    <property type="entry name" value="Prim-Pol"/>
    <property type="match status" value="1"/>
</dbReference>